<dbReference type="GO" id="GO:0016740">
    <property type="term" value="F:transferase activity"/>
    <property type="evidence" value="ECO:0007669"/>
    <property type="project" value="UniProtKB-KW"/>
</dbReference>
<keyword evidence="7" id="KW-1185">Reference proteome</keyword>
<keyword evidence="6" id="KW-0808">Transferase</keyword>
<dbReference type="AlphaFoldDB" id="A0A0F7IES6"/>
<dbReference type="EMBL" id="CP011267">
    <property type="protein sequence ID" value="AKG91179.1"/>
    <property type="molecule type" value="Genomic_DNA"/>
</dbReference>
<keyword evidence="3" id="KW-0443">Lipid metabolism</keyword>
<dbReference type="Gene3D" id="3.30.870.10">
    <property type="entry name" value="Endonuclease Chain A"/>
    <property type="match status" value="1"/>
</dbReference>
<keyword evidence="4" id="KW-0472">Membrane</keyword>
<dbReference type="InterPro" id="IPR051406">
    <property type="entry name" value="PLD_domain"/>
</dbReference>
<dbReference type="EC" id="2.7.8.-" evidence="6"/>
<evidence type="ECO:0000256" key="1">
    <source>
        <dbReference type="ARBA" id="ARBA00022801"/>
    </source>
</evidence>
<dbReference type="PANTHER" id="PTHR43856:SF1">
    <property type="entry name" value="MITOCHONDRIAL CARDIOLIPIN HYDROLASE"/>
    <property type="match status" value="1"/>
</dbReference>
<gene>
    <name evidence="6" type="ORF">GAH_01533</name>
</gene>
<dbReference type="Pfam" id="PF13091">
    <property type="entry name" value="PLDc_2"/>
    <property type="match status" value="1"/>
</dbReference>
<proteinExistence type="predicted"/>
<dbReference type="GO" id="GO:0016042">
    <property type="term" value="P:lipid catabolic process"/>
    <property type="evidence" value="ECO:0007669"/>
    <property type="project" value="UniProtKB-KW"/>
</dbReference>
<name>A0A0F7IES6_9EURY</name>
<evidence type="ECO:0000259" key="5">
    <source>
        <dbReference type="PROSITE" id="PS50035"/>
    </source>
</evidence>
<feature type="domain" description="PLD phosphodiesterase" evidence="5">
    <location>
        <begin position="337"/>
        <end position="364"/>
    </location>
</feature>
<keyword evidence="4" id="KW-0812">Transmembrane</keyword>
<organism evidence="6 7">
    <name type="scientific">Geoglobus ahangari</name>
    <dbReference type="NCBI Taxonomy" id="113653"/>
    <lineage>
        <taxon>Archaea</taxon>
        <taxon>Methanobacteriati</taxon>
        <taxon>Methanobacteriota</taxon>
        <taxon>Archaeoglobi</taxon>
        <taxon>Archaeoglobales</taxon>
        <taxon>Archaeoglobaceae</taxon>
        <taxon>Geoglobus</taxon>
    </lineage>
</organism>
<evidence type="ECO:0000256" key="2">
    <source>
        <dbReference type="ARBA" id="ARBA00022963"/>
    </source>
</evidence>
<keyword evidence="2" id="KW-0442">Lipid degradation</keyword>
<reference evidence="6 7" key="1">
    <citation type="submission" date="2015-04" db="EMBL/GenBank/DDBJ databases">
        <title>The complete genome sequence of the hyperthermophilic, obligate iron-reducing archaeon Geoglobus ahangari strain 234T.</title>
        <authorList>
            <person name="Manzella M.P."/>
            <person name="Holmes D.E."/>
            <person name="Rocheleau J.M."/>
            <person name="Chung A."/>
            <person name="Reguera G."/>
            <person name="Kashefi K."/>
        </authorList>
    </citation>
    <scope>NUCLEOTIDE SEQUENCE [LARGE SCALE GENOMIC DNA]</scope>
    <source>
        <strain evidence="6 7">234</strain>
    </source>
</reference>
<dbReference type="GO" id="GO:0016891">
    <property type="term" value="F:RNA endonuclease activity producing 5'-phosphomonoesters, hydrolytic mechanism"/>
    <property type="evidence" value="ECO:0007669"/>
    <property type="project" value="TreeGrafter"/>
</dbReference>
<dbReference type="InParanoid" id="A0A0F7IES6"/>
<protein>
    <submittedName>
        <fullName evidence="6">PLD-like domain</fullName>
        <ecNumber evidence="6">2.7.8.-</ecNumber>
    </submittedName>
</protein>
<dbReference type="KEGG" id="gah:GAH_01533"/>
<dbReference type="HOGENOM" id="CLU_607807_0_0_2"/>
<feature type="transmembrane region" description="Helical" evidence="4">
    <location>
        <begin position="208"/>
        <end position="231"/>
    </location>
</feature>
<dbReference type="SUPFAM" id="SSF56024">
    <property type="entry name" value="Phospholipase D/nuclease"/>
    <property type="match status" value="1"/>
</dbReference>
<evidence type="ECO:0000256" key="4">
    <source>
        <dbReference type="SAM" id="Phobius"/>
    </source>
</evidence>
<keyword evidence="4" id="KW-1133">Transmembrane helix</keyword>
<dbReference type="PANTHER" id="PTHR43856">
    <property type="entry name" value="CARDIOLIPIN HYDROLASE"/>
    <property type="match status" value="1"/>
</dbReference>
<dbReference type="PROSITE" id="PS50035">
    <property type="entry name" value="PLD"/>
    <property type="match status" value="1"/>
</dbReference>
<dbReference type="InterPro" id="IPR025202">
    <property type="entry name" value="PLD-like_dom"/>
</dbReference>
<sequence length="425" mass="49480">MFLALVLLLALLGTASGQNITVNAEVEYRMKSLTSMEDTFYLRFKNTNEQEIEVLDFFITIPKSENAKIVYVKDLPSGYVKVSDIVGDDGREYTMIQVTKTLTPFEEYQLTIKRELTNPVEVLGDGVYSFKAYEFPSYFRDFGLSVERFTIKLSFPDSIFKNYNILSTSSNTKFVYKSLNRIDGLEWDYVNPPNQIHVYVSFTEVPNFYLFNIIGAGLTIVAFSALFVYTLRLEKRLKKHEVVKNPPWSGDLLAKMKEMIQRAEKEILITSPHIYYTDWLTAELQPLMSRGIKFRIITWPSYRRDVYRSVEEVQEDKKQYFTLKRFLEMFPPGSVRLNDNIHAKMLIIDEREVLITTANLSQTGLYENYEVGVYADNPDLAKRAKEFFELVWNSEDTIELNEETLNAKVAWALIMDIKSRKEVEK</sequence>
<keyword evidence="1" id="KW-0378">Hydrolase</keyword>
<dbReference type="InterPro" id="IPR001736">
    <property type="entry name" value="PLipase_D/transphosphatidylase"/>
</dbReference>
<evidence type="ECO:0000313" key="7">
    <source>
        <dbReference type="Proteomes" id="UP000034723"/>
    </source>
</evidence>
<evidence type="ECO:0000313" key="6">
    <source>
        <dbReference type="EMBL" id="AKG91179.1"/>
    </source>
</evidence>
<dbReference type="Proteomes" id="UP000034723">
    <property type="component" value="Chromosome"/>
</dbReference>
<evidence type="ECO:0000256" key="3">
    <source>
        <dbReference type="ARBA" id="ARBA00023098"/>
    </source>
</evidence>
<accession>A0A0F7IES6</accession>
<dbReference type="STRING" id="113653.GAH_01533"/>